<feature type="compositionally biased region" description="Low complexity" evidence="1">
    <location>
        <begin position="594"/>
        <end position="606"/>
    </location>
</feature>
<name>A0A7G2C2K8_9TRYP</name>
<evidence type="ECO:0000313" key="3">
    <source>
        <dbReference type="Proteomes" id="UP000515908"/>
    </source>
</evidence>
<reference evidence="2 3" key="1">
    <citation type="submission" date="2020-08" db="EMBL/GenBank/DDBJ databases">
        <authorList>
            <person name="Newling K."/>
            <person name="Davey J."/>
            <person name="Forrester S."/>
        </authorList>
    </citation>
    <scope>NUCLEOTIDE SEQUENCE [LARGE SCALE GENOMIC DNA]</scope>
    <source>
        <strain evidence="3">Crithidia deanei Carvalho (ATCC PRA-265)</strain>
    </source>
</reference>
<feature type="compositionally biased region" description="Low complexity" evidence="1">
    <location>
        <begin position="651"/>
        <end position="665"/>
    </location>
</feature>
<dbReference type="EMBL" id="LR877146">
    <property type="protein sequence ID" value="CAD2214028.1"/>
    <property type="molecule type" value="Genomic_DNA"/>
</dbReference>
<sequence>MFEDNSSLSQSKSSRKGSSRSRRRRHTEKCHLAAEEANGLLGKVDALYPTLTASRPVLLEPFPSGRIVQCALVSSAIVTCHKSGLKLYRELVGDETTGSTGIWNLAESRTTTEYRDAYLTVGFSPEATPPHSDSSPYQRYFATATGSDRTIHSVCVSSVSGHFLMHHETHGSNKIVAMHFSQITVSKVQQTTVPLVVSVDELGFIAVYNVNKDCAFPIYSDVSDTIKNLVFSSRNSSEQQVARIYDEVHKRNVFEAENRFHLESGVATNLSFCGPCIGLCASCENPLSAIDPKAGYLMNIVVSLRGKEVYDATSAPDGVEIAVVHLRVLVLTRGAVLLSATPLVNEVIPFGVCEGSPAVCREAHSDVPRFCLARCGLKVEVLAGCTGEVLRTLAVDRKGEAAEDQLLVKLVPLGAQRVSSEDQPEYRCYMGLTGRGSVLLLGTTATSELAGKVKEEEYSAKEQSALNDWLDDVDHSNGSDSPMHVGRNSSEEGSLSVLMCLFSSPNTNRDGQTVSSVLNTFVSHDYRWLLILLKGDVFLRVELPFWSPPAEKKEIVQEVPSENAGHAIWEATKRMTQWSPSPSRWSNYFKQGGSADPPVAKSASPSSPRYDINLAKPILSALFSFTESSPPRNDTQPVLSGGDSPAPEAPPSTTSASGTSASPRASPVPPLESLAPLLVEVDWNIQQQQDKKEKAPSPPHLTDLLEGCPFEDISTLVSDIVKENTPQKDVSTTNAMTEIYLFSQVTETSARNLILAHEQEVLLHIYLNFFDKQSQIDDEEKKRQHCAETLRLHRGTLFLPVLKNVLKGKRTDHFLKSVLDTVYLQKAARNKRGVFDFDSYFQTREVPSHLLDLQERDRCFYELNDLQIRQEAETRTLPEFYGDVVIYQNEEAVPPHTAKRKNWQAHRTFPYDSEEGDTVDISFLNRSADFTKDGAFCWVDEEESPLLYTSPASKRTTVLAKELRQWSVGTWLYASRWPFREERHSFRWSDAEDSSSVVRCRKLTRRRMDLRAKELREAMERKHQREVEQLRLDLNL</sequence>
<evidence type="ECO:0000256" key="1">
    <source>
        <dbReference type="SAM" id="MobiDB-lite"/>
    </source>
</evidence>
<feature type="compositionally biased region" description="Basic residues" evidence="1">
    <location>
        <begin position="13"/>
        <end position="28"/>
    </location>
</feature>
<feature type="compositionally biased region" description="Polar residues" evidence="1">
    <location>
        <begin position="625"/>
        <end position="638"/>
    </location>
</feature>
<accession>A0A7G2C2K8</accession>
<proteinExistence type="predicted"/>
<gene>
    <name evidence="2" type="ORF">ADEAN_000147200</name>
</gene>
<organism evidence="2 3">
    <name type="scientific">Angomonas deanei</name>
    <dbReference type="NCBI Taxonomy" id="59799"/>
    <lineage>
        <taxon>Eukaryota</taxon>
        <taxon>Discoba</taxon>
        <taxon>Euglenozoa</taxon>
        <taxon>Kinetoplastea</taxon>
        <taxon>Metakinetoplastina</taxon>
        <taxon>Trypanosomatida</taxon>
        <taxon>Trypanosomatidae</taxon>
        <taxon>Strigomonadinae</taxon>
        <taxon>Angomonas</taxon>
    </lineage>
</organism>
<keyword evidence="3" id="KW-1185">Reference proteome</keyword>
<feature type="compositionally biased region" description="Low complexity" evidence="1">
    <location>
        <begin position="1"/>
        <end position="12"/>
    </location>
</feature>
<evidence type="ECO:0000313" key="2">
    <source>
        <dbReference type="EMBL" id="CAD2214028.1"/>
    </source>
</evidence>
<dbReference type="Proteomes" id="UP000515908">
    <property type="component" value="Chromosome 02"/>
</dbReference>
<feature type="region of interest" description="Disordered" evidence="1">
    <location>
        <begin position="1"/>
        <end position="28"/>
    </location>
</feature>
<dbReference type="VEuPathDB" id="TriTrypDB:ADEAN_000147200"/>
<feature type="compositionally biased region" description="Polar residues" evidence="1">
    <location>
        <begin position="578"/>
        <end position="589"/>
    </location>
</feature>
<feature type="region of interest" description="Disordered" evidence="1">
    <location>
        <begin position="625"/>
        <end position="670"/>
    </location>
</feature>
<feature type="region of interest" description="Disordered" evidence="1">
    <location>
        <begin position="578"/>
        <end position="606"/>
    </location>
</feature>
<protein>
    <submittedName>
        <fullName evidence="2">Uncharacterized protein</fullName>
    </submittedName>
</protein>
<dbReference type="AlphaFoldDB" id="A0A7G2C2K8"/>